<dbReference type="GO" id="GO:0008276">
    <property type="term" value="F:protein methyltransferase activity"/>
    <property type="evidence" value="ECO:0007669"/>
    <property type="project" value="UniProtKB-ARBA"/>
</dbReference>
<dbReference type="SUPFAM" id="SSF144232">
    <property type="entry name" value="HIT/MYND zinc finger-like"/>
    <property type="match status" value="1"/>
</dbReference>
<evidence type="ECO:0000256" key="14">
    <source>
        <dbReference type="ARBA" id="ARBA00093680"/>
    </source>
</evidence>
<dbReference type="Gene3D" id="6.10.140.2220">
    <property type="match status" value="1"/>
</dbReference>
<feature type="domain" description="SET" evidence="17">
    <location>
        <begin position="243"/>
        <end position="539"/>
    </location>
</feature>
<evidence type="ECO:0000256" key="9">
    <source>
        <dbReference type="ARBA" id="ARBA00022833"/>
    </source>
</evidence>
<feature type="compositionally biased region" description="Acidic residues" evidence="16">
    <location>
        <begin position="216"/>
        <end position="225"/>
    </location>
</feature>
<keyword evidence="8 15" id="KW-0863">Zinc-finger</keyword>
<dbReference type="AlphaFoldDB" id="A0A1E1X532"/>
<organism evidence="19">
    <name type="scientific">Amblyomma aureolatum</name>
    <dbReference type="NCBI Taxonomy" id="187763"/>
    <lineage>
        <taxon>Eukaryota</taxon>
        <taxon>Metazoa</taxon>
        <taxon>Ecdysozoa</taxon>
        <taxon>Arthropoda</taxon>
        <taxon>Chelicerata</taxon>
        <taxon>Arachnida</taxon>
        <taxon>Acari</taxon>
        <taxon>Parasitiformes</taxon>
        <taxon>Ixodida</taxon>
        <taxon>Ixodoidea</taxon>
        <taxon>Ixodidae</taxon>
        <taxon>Amblyomminae</taxon>
        <taxon>Amblyomma</taxon>
    </lineage>
</organism>
<dbReference type="PANTHER" id="PTHR46165:SF2">
    <property type="entry name" value="SET AND MYND DOMAIN-CONTAINING PROTEIN 4"/>
    <property type="match status" value="1"/>
</dbReference>
<reference evidence="19" key="1">
    <citation type="journal article" date="2017" name="Front. Cell. Infect. Microbiol.">
        <title>The Distinct Transcriptional Response of the Midgut of Amblyomma sculptum and Amblyomma aureolatum Ticks to Rickettsia rickettsii Correlates to Their Differences in Susceptibility to Infection.</title>
        <authorList>
            <person name="Martins L.A."/>
            <person name="Galletti M.F.B.M."/>
            <person name="Ribeiro J.M."/>
            <person name="Fujita A."/>
            <person name="Costa F.B."/>
            <person name="Labruna M.B."/>
            <person name="Daffre S."/>
            <person name="Fogaca A.C."/>
        </authorList>
    </citation>
    <scope>NUCLEOTIDE SEQUENCE</scope>
</reference>
<dbReference type="InterPro" id="IPR052097">
    <property type="entry name" value="SET-MYND_domain_protein"/>
</dbReference>
<feature type="region of interest" description="Disordered" evidence="16">
    <location>
        <begin position="207"/>
        <end position="237"/>
    </location>
</feature>
<dbReference type="Pfam" id="PF01753">
    <property type="entry name" value="zf-MYND"/>
    <property type="match status" value="1"/>
</dbReference>
<dbReference type="SMART" id="SM00028">
    <property type="entry name" value="TPR"/>
    <property type="match status" value="3"/>
</dbReference>
<dbReference type="InterPro" id="IPR001214">
    <property type="entry name" value="SET_dom"/>
</dbReference>
<evidence type="ECO:0000313" key="19">
    <source>
        <dbReference type="EMBL" id="JAT94379.1"/>
    </source>
</evidence>
<dbReference type="GO" id="GO:0005737">
    <property type="term" value="C:cytoplasm"/>
    <property type="evidence" value="ECO:0007669"/>
    <property type="project" value="UniProtKB-SubCell"/>
</dbReference>
<evidence type="ECO:0000256" key="6">
    <source>
        <dbReference type="ARBA" id="ARBA00022691"/>
    </source>
</evidence>
<proteinExistence type="evidence at transcript level"/>
<evidence type="ECO:0000256" key="8">
    <source>
        <dbReference type="ARBA" id="ARBA00022771"/>
    </source>
</evidence>
<dbReference type="GO" id="GO:0005634">
    <property type="term" value="C:nucleus"/>
    <property type="evidence" value="ECO:0007669"/>
    <property type="project" value="UniProtKB-SubCell"/>
</dbReference>
<evidence type="ECO:0000256" key="2">
    <source>
        <dbReference type="ARBA" id="ARBA00004496"/>
    </source>
</evidence>
<evidence type="ECO:0000256" key="13">
    <source>
        <dbReference type="ARBA" id="ARBA00093635"/>
    </source>
</evidence>
<evidence type="ECO:0000256" key="10">
    <source>
        <dbReference type="ARBA" id="ARBA00023242"/>
    </source>
</evidence>
<protein>
    <recommendedName>
        <fullName evidence="13">Protein-lysine N-methyltransferase SMYD4</fullName>
    </recommendedName>
    <alternativeName>
        <fullName evidence="14">SET and MYND domain-containing protein 4</fullName>
    </alternativeName>
</protein>
<dbReference type="GO" id="GO:0008270">
    <property type="term" value="F:zinc ion binding"/>
    <property type="evidence" value="ECO:0007669"/>
    <property type="project" value="UniProtKB-KW"/>
</dbReference>
<dbReference type="SUPFAM" id="SSF48452">
    <property type="entry name" value="TPR-like"/>
    <property type="match status" value="1"/>
</dbReference>
<evidence type="ECO:0000256" key="1">
    <source>
        <dbReference type="ARBA" id="ARBA00004123"/>
    </source>
</evidence>
<comment type="subcellular location">
    <subcellularLocation>
        <location evidence="2">Cytoplasm</location>
    </subcellularLocation>
    <subcellularLocation>
        <location evidence="1">Nucleus</location>
    </subcellularLocation>
</comment>
<dbReference type="InterPro" id="IPR019734">
    <property type="entry name" value="TPR_rpt"/>
</dbReference>
<dbReference type="Gene3D" id="2.170.270.10">
    <property type="entry name" value="SET domain"/>
    <property type="match status" value="1"/>
</dbReference>
<evidence type="ECO:0000256" key="7">
    <source>
        <dbReference type="ARBA" id="ARBA00022723"/>
    </source>
</evidence>
<evidence type="ECO:0000256" key="11">
    <source>
        <dbReference type="ARBA" id="ARBA00048985"/>
    </source>
</evidence>
<dbReference type="GO" id="GO:0008757">
    <property type="term" value="F:S-adenosylmethionine-dependent methyltransferase activity"/>
    <property type="evidence" value="ECO:0007669"/>
    <property type="project" value="UniProtKB-ARBA"/>
</dbReference>
<dbReference type="PROSITE" id="PS50280">
    <property type="entry name" value="SET"/>
    <property type="match status" value="1"/>
</dbReference>
<evidence type="ECO:0000256" key="5">
    <source>
        <dbReference type="ARBA" id="ARBA00022679"/>
    </source>
</evidence>
<dbReference type="GO" id="GO:0032259">
    <property type="term" value="P:methylation"/>
    <property type="evidence" value="ECO:0007669"/>
    <property type="project" value="UniProtKB-KW"/>
</dbReference>
<evidence type="ECO:0000256" key="15">
    <source>
        <dbReference type="PROSITE-ProRule" id="PRU00134"/>
    </source>
</evidence>
<dbReference type="SUPFAM" id="SSF82199">
    <property type="entry name" value="SET domain"/>
    <property type="match status" value="1"/>
</dbReference>
<evidence type="ECO:0000256" key="3">
    <source>
        <dbReference type="ARBA" id="ARBA00022490"/>
    </source>
</evidence>
<name>A0A1E1X532_9ACAR</name>
<dbReference type="GO" id="GO:0042826">
    <property type="term" value="F:histone deacetylase binding"/>
    <property type="evidence" value="ECO:0007669"/>
    <property type="project" value="TreeGrafter"/>
</dbReference>
<dbReference type="InterPro" id="IPR046341">
    <property type="entry name" value="SET_dom_sf"/>
</dbReference>
<comment type="catalytic activity">
    <reaction evidence="11">
        <text>L-lysyl-[protein] + S-adenosyl-L-methionine = N(6)-methyl-L-lysyl-[protein] + S-adenosyl-L-homocysteine + H(+)</text>
        <dbReference type="Rhea" id="RHEA:51736"/>
        <dbReference type="Rhea" id="RHEA-COMP:9752"/>
        <dbReference type="Rhea" id="RHEA-COMP:13053"/>
        <dbReference type="ChEBI" id="CHEBI:15378"/>
        <dbReference type="ChEBI" id="CHEBI:29969"/>
        <dbReference type="ChEBI" id="CHEBI:57856"/>
        <dbReference type="ChEBI" id="CHEBI:59789"/>
        <dbReference type="ChEBI" id="CHEBI:61929"/>
    </reaction>
</comment>
<comment type="function">
    <text evidence="12">Protein-lysine N-methyltransferase. Monomethylates PRMT5, modulating its transcriptional activity. May also act as a histone methyltransferase. Plays a critical role in cardiac development. Acts as a key epigenetic regulator of gene expression during cardiac development via its dual activities as a methyltransferase and negative regulator of HDAC1.</text>
</comment>
<keyword evidence="3" id="KW-0963">Cytoplasm</keyword>
<evidence type="ECO:0000256" key="4">
    <source>
        <dbReference type="ARBA" id="ARBA00022603"/>
    </source>
</evidence>
<dbReference type="GO" id="GO:0008170">
    <property type="term" value="F:N-methyltransferase activity"/>
    <property type="evidence" value="ECO:0007669"/>
    <property type="project" value="UniProtKB-ARBA"/>
</dbReference>
<keyword evidence="6" id="KW-0949">S-adenosyl-L-methionine</keyword>
<evidence type="ECO:0000259" key="18">
    <source>
        <dbReference type="PROSITE" id="PS50865"/>
    </source>
</evidence>
<sequence length="773" mass="86893">MAKIETWQDVLDGTAERIRQGNGFAVFSALETNEERVRFCLRHEVAHPRIKHWLAVLCSSKHRKFWEKASELRSEGNICFNRKQFAKAAEFYTQSILSAPLPDTPDAEGHAEEISLGFANRSAAYFHAGKYNRSLCDVRYAFELGYPNHLRYKLYLRKGQCYLRLGKPREALENFDLASKALRRAGLDSRKHAQQAKEIDLFKQACTSNQTPPVPSDEDDPDDESQVPSVAHGVHDSVPNCTSAVDILYSTEKGRFVVANRDLRTGDAIFVEKPYASVLLPGHTKTHCHHCHKRLQNAVPCSHCNQVRYCTFSCAKESWSLYHQWECGNLNLLYSVGIAHLAIRILLVTGLANLTQFYRALAEGNDEASEYSYNTVYELVTHSEKMYADDMLQYSLTAALLYLLLDQVQFFSLDDVTSKASMLSLAGRNGSSHHSGLPMKEPNIAALKNFTGGILLRHIQQLVCNAHAITSLESRTTQEDDVVVTTEQVRIATAIYPSASLMNHACNPNIISNFPCGSTLVVRAVRKIAAGEEVLNCYGPHYQRMSFAERRQTLQEQYFFTCDCTACNAGEDAEQRLQALKCEYCDGPLNTPDDSGKGACLDCGTTQECLAREQKAFRMHDLYVQGVQLAEKGNHLEALQRLNKCLKAREKLMYKHNLKLLEAKDMVAKCFCAIGDFRSACDVLSPTVDAIREIYGENSIELANELQKLSDVLVNAVPQAIRQEASAEEIDHLIRDADAVIDEAMTIYILHYGRRHHTTRDLQAKRRMLATVS</sequence>
<dbReference type="EMBL" id="GFAC01004809">
    <property type="protein sequence ID" value="JAT94379.1"/>
    <property type="molecule type" value="mRNA"/>
</dbReference>
<evidence type="ECO:0000256" key="16">
    <source>
        <dbReference type="SAM" id="MobiDB-lite"/>
    </source>
</evidence>
<dbReference type="Pfam" id="PF00856">
    <property type="entry name" value="SET"/>
    <property type="match status" value="1"/>
</dbReference>
<dbReference type="InterPro" id="IPR044421">
    <property type="entry name" value="SMYD4_SET"/>
</dbReference>
<dbReference type="Gene3D" id="1.25.40.10">
    <property type="entry name" value="Tetratricopeptide repeat domain"/>
    <property type="match status" value="2"/>
</dbReference>
<keyword evidence="5" id="KW-0808">Transferase</keyword>
<keyword evidence="10" id="KW-0539">Nucleus</keyword>
<feature type="domain" description="MYND-type" evidence="18">
    <location>
        <begin position="288"/>
        <end position="327"/>
    </location>
</feature>
<keyword evidence="4 19" id="KW-0489">Methyltransferase</keyword>
<keyword evidence="7" id="KW-0479">Metal-binding</keyword>
<dbReference type="InterPro" id="IPR011990">
    <property type="entry name" value="TPR-like_helical_dom_sf"/>
</dbReference>
<dbReference type="CDD" id="cd10536">
    <property type="entry name" value="SET_SMYD4"/>
    <property type="match status" value="1"/>
</dbReference>
<dbReference type="InterPro" id="IPR002893">
    <property type="entry name" value="Znf_MYND"/>
</dbReference>
<evidence type="ECO:0000256" key="12">
    <source>
        <dbReference type="ARBA" id="ARBA00093423"/>
    </source>
</evidence>
<accession>A0A1E1X532</accession>
<dbReference type="PROSITE" id="PS50865">
    <property type="entry name" value="ZF_MYND_2"/>
    <property type="match status" value="1"/>
</dbReference>
<evidence type="ECO:0000259" key="17">
    <source>
        <dbReference type="PROSITE" id="PS50280"/>
    </source>
</evidence>
<dbReference type="PANTHER" id="PTHR46165">
    <property type="entry name" value="SET AND MYND DOMAIN-CONTAINING PROTEIN 4"/>
    <property type="match status" value="1"/>
</dbReference>
<keyword evidence="9" id="KW-0862">Zinc</keyword>